<protein>
    <submittedName>
        <fullName evidence="1">Uncharacterized protein</fullName>
    </submittedName>
</protein>
<dbReference type="RefSeq" id="WP_207026010.1">
    <property type="nucleotide sequence ID" value="NZ_JAFLNM010000001.1"/>
</dbReference>
<comment type="caution">
    <text evidence="1">The sequence shown here is derived from an EMBL/GenBank/DDBJ whole genome shotgun (WGS) entry which is preliminary data.</text>
</comment>
<keyword evidence="2" id="KW-1185">Reference proteome</keyword>
<name>A0ABS3FAX1_9FLAO</name>
<dbReference type="EMBL" id="JAFLNM010000001">
    <property type="protein sequence ID" value="MBO0340309.1"/>
    <property type="molecule type" value="Genomic_DNA"/>
</dbReference>
<sequence length="77" mass="8913">MKNLNSILNRITALTNTIESQYPELYRFLDENPMTLPLSPHPQVDKKALEGYLESLQQLLEHHQETHKKGVQMVSLV</sequence>
<accession>A0ABS3FAX1</accession>
<dbReference type="Proteomes" id="UP000664807">
    <property type="component" value="Unassembled WGS sequence"/>
</dbReference>
<reference evidence="1 2" key="1">
    <citation type="submission" date="2021-03" db="EMBL/GenBank/DDBJ databases">
        <title>Muricauda lutimaris sp. nov. and Muricauda ruestringensis sp. nov, two marine members of the Flavobacteriaceae isolated from deep sea sediments of Western Pacific.</title>
        <authorList>
            <person name="Zhao S."/>
            <person name="Liu R."/>
        </authorList>
    </citation>
    <scope>NUCLEOTIDE SEQUENCE [LARGE SCALE GENOMIC DNA]</scope>
    <source>
        <strain evidence="1 2">BC31-3-A3</strain>
    </source>
</reference>
<organism evidence="1 2">
    <name type="scientific">Flagellimonas profundi</name>
    <dbReference type="NCBI Taxonomy" id="2915620"/>
    <lineage>
        <taxon>Bacteria</taxon>
        <taxon>Pseudomonadati</taxon>
        <taxon>Bacteroidota</taxon>
        <taxon>Flavobacteriia</taxon>
        <taxon>Flavobacteriales</taxon>
        <taxon>Flavobacteriaceae</taxon>
        <taxon>Flagellimonas</taxon>
    </lineage>
</organism>
<evidence type="ECO:0000313" key="1">
    <source>
        <dbReference type="EMBL" id="MBO0340309.1"/>
    </source>
</evidence>
<proteinExistence type="predicted"/>
<gene>
    <name evidence="1" type="ORF">J0654_01580</name>
</gene>
<evidence type="ECO:0000313" key="2">
    <source>
        <dbReference type="Proteomes" id="UP000664807"/>
    </source>
</evidence>